<dbReference type="InterPro" id="IPR012337">
    <property type="entry name" value="RNaseH-like_sf"/>
</dbReference>
<gene>
    <name evidence="2" type="ORF">ZHD862_LOCUS28712</name>
</gene>
<comment type="caution">
    <text evidence="2">The sequence shown here is derived from an EMBL/GenBank/DDBJ whole genome shotgun (WGS) entry which is preliminary data.</text>
</comment>
<evidence type="ECO:0000256" key="1">
    <source>
        <dbReference type="SAM" id="Phobius"/>
    </source>
</evidence>
<dbReference type="SUPFAM" id="SSF53098">
    <property type="entry name" value="Ribonuclease H-like"/>
    <property type="match status" value="1"/>
</dbReference>
<accession>A0A815F6Q4</accession>
<organism evidence="2 3">
    <name type="scientific">Rotaria sordida</name>
    <dbReference type="NCBI Taxonomy" id="392033"/>
    <lineage>
        <taxon>Eukaryota</taxon>
        <taxon>Metazoa</taxon>
        <taxon>Spiralia</taxon>
        <taxon>Gnathifera</taxon>
        <taxon>Rotifera</taxon>
        <taxon>Eurotatoria</taxon>
        <taxon>Bdelloidea</taxon>
        <taxon>Philodinida</taxon>
        <taxon>Philodinidae</taxon>
        <taxon>Rotaria</taxon>
    </lineage>
</organism>
<feature type="non-terminal residue" evidence="2">
    <location>
        <position position="1"/>
    </location>
</feature>
<keyword evidence="1" id="KW-0812">Transmembrane</keyword>
<dbReference type="Proteomes" id="UP000663864">
    <property type="component" value="Unassembled WGS sequence"/>
</dbReference>
<dbReference type="EMBL" id="CAJNOT010002433">
    <property type="protein sequence ID" value="CAF1315290.1"/>
    <property type="molecule type" value="Genomic_DNA"/>
</dbReference>
<reference evidence="2" key="1">
    <citation type="submission" date="2021-02" db="EMBL/GenBank/DDBJ databases">
        <authorList>
            <person name="Nowell W R."/>
        </authorList>
    </citation>
    <scope>NUCLEOTIDE SEQUENCE</scope>
</reference>
<name>A0A815F6Q4_9BILA</name>
<evidence type="ECO:0000313" key="3">
    <source>
        <dbReference type="Proteomes" id="UP000663864"/>
    </source>
</evidence>
<keyword evidence="1" id="KW-0472">Membrane</keyword>
<proteinExistence type="predicted"/>
<protein>
    <submittedName>
        <fullName evidence="2">Uncharacterized protein</fullName>
    </submittedName>
</protein>
<sequence length="386" mass="44672">FAERLEEQKYSIPLANRTRWNSQFQTVKKVISIPSFILNSILTDLKKNNLILNTKDRKILEDFVSLFELFNEATVLTQGEFYATVSLVAPTILGILFDLEREHASSNLSLVSVCEALLSSLKARFSGLLRHFEIDVPFAFYSMSERFSDPIFLIAPLLDARFKLLWLDNLQFAIKLRVIEKIYSTFVRFFSKLNFSVSQPEGADESNVAEQDITDMMTKHVDPTTKRKCLFPYLNDTKKISFDDKSKVLIGLTSMYKNNEKVKIWLKSLMTLPLIMYNAVDSSIELLIENVPSSDKLLIEFHEYFKNQWVTRIPIKYWNLGPIHLQCNSSAEGTVCFEGTVIVEMLCVIFIVILGYNNRLQYRFGMHPQLWSFIHFLKGEESLVMM</sequence>
<keyword evidence="1" id="KW-1133">Transmembrane helix</keyword>
<feature type="transmembrane region" description="Helical" evidence="1">
    <location>
        <begin position="337"/>
        <end position="356"/>
    </location>
</feature>
<evidence type="ECO:0000313" key="2">
    <source>
        <dbReference type="EMBL" id="CAF1315290.1"/>
    </source>
</evidence>
<dbReference type="AlphaFoldDB" id="A0A815F6Q4"/>